<dbReference type="PANTHER" id="PTHR24249:SF372">
    <property type="entry name" value="G-PROTEIN COUPLED RECEPTORS FAMILY 1 PROFILE DOMAIN-CONTAINING PROTEIN"/>
    <property type="match status" value="1"/>
</dbReference>
<feature type="transmembrane region" description="Helical" evidence="9">
    <location>
        <begin position="120"/>
        <end position="144"/>
    </location>
</feature>
<proteinExistence type="predicted"/>
<dbReference type="GO" id="GO:0005886">
    <property type="term" value="C:plasma membrane"/>
    <property type="evidence" value="ECO:0007669"/>
    <property type="project" value="UniProtKB-SubCell"/>
</dbReference>
<accession>A0A6J8CGP5</accession>
<name>A0A6J8CGP5_MYTCO</name>
<dbReference type="InterPro" id="IPR019427">
    <property type="entry name" value="7TM_GPCR_serpentine_rcpt_Srw"/>
</dbReference>
<keyword evidence="3 9" id="KW-0812">Transmembrane</keyword>
<evidence type="ECO:0000313" key="11">
    <source>
        <dbReference type="EMBL" id="CAC5394666.1"/>
    </source>
</evidence>
<feature type="transmembrane region" description="Helical" evidence="9">
    <location>
        <begin position="185"/>
        <end position="207"/>
    </location>
</feature>
<protein>
    <submittedName>
        <fullName evidence="11">GPR63</fullName>
    </submittedName>
</protein>
<evidence type="ECO:0000256" key="3">
    <source>
        <dbReference type="ARBA" id="ARBA00022692"/>
    </source>
</evidence>
<dbReference type="Gene3D" id="1.20.1070.10">
    <property type="entry name" value="Rhodopsin 7-helix transmembrane proteins"/>
    <property type="match status" value="1"/>
</dbReference>
<feature type="domain" description="G-protein coupled receptors family 1 profile" evidence="10">
    <location>
        <begin position="99"/>
        <end position="371"/>
    </location>
</feature>
<dbReference type="EMBL" id="CACVKT020005345">
    <property type="protein sequence ID" value="CAC5394666.1"/>
    <property type="molecule type" value="Genomic_DNA"/>
</dbReference>
<organism evidence="11 12">
    <name type="scientific">Mytilus coruscus</name>
    <name type="common">Sea mussel</name>
    <dbReference type="NCBI Taxonomy" id="42192"/>
    <lineage>
        <taxon>Eukaryota</taxon>
        <taxon>Metazoa</taxon>
        <taxon>Spiralia</taxon>
        <taxon>Lophotrochozoa</taxon>
        <taxon>Mollusca</taxon>
        <taxon>Bivalvia</taxon>
        <taxon>Autobranchia</taxon>
        <taxon>Pteriomorphia</taxon>
        <taxon>Mytilida</taxon>
        <taxon>Mytiloidea</taxon>
        <taxon>Mytilidae</taxon>
        <taxon>Mytilinae</taxon>
        <taxon>Mytilus</taxon>
    </lineage>
</organism>
<feature type="transmembrane region" description="Helical" evidence="9">
    <location>
        <begin position="219"/>
        <end position="238"/>
    </location>
</feature>
<dbReference type="Proteomes" id="UP000507470">
    <property type="component" value="Unassembled WGS sequence"/>
</dbReference>
<evidence type="ECO:0000256" key="6">
    <source>
        <dbReference type="ARBA" id="ARBA00023136"/>
    </source>
</evidence>
<reference evidence="11 12" key="1">
    <citation type="submission" date="2020-06" db="EMBL/GenBank/DDBJ databases">
        <authorList>
            <person name="Li R."/>
            <person name="Bekaert M."/>
        </authorList>
    </citation>
    <scope>NUCLEOTIDE SEQUENCE [LARGE SCALE GENOMIC DNA]</scope>
    <source>
        <strain evidence="12">wild</strain>
    </source>
</reference>
<dbReference type="InterPro" id="IPR017452">
    <property type="entry name" value="GPCR_Rhodpsn_7TM"/>
</dbReference>
<evidence type="ECO:0000256" key="5">
    <source>
        <dbReference type="ARBA" id="ARBA00023040"/>
    </source>
</evidence>
<dbReference type="Pfam" id="PF10324">
    <property type="entry name" value="7TM_GPCR_Srw"/>
    <property type="match status" value="1"/>
</dbReference>
<dbReference type="InterPro" id="IPR050569">
    <property type="entry name" value="TAAR"/>
</dbReference>
<feature type="transmembrane region" description="Helical" evidence="9">
    <location>
        <begin position="83"/>
        <end position="108"/>
    </location>
</feature>
<dbReference type="GO" id="GO:0008528">
    <property type="term" value="F:G protein-coupled peptide receptor activity"/>
    <property type="evidence" value="ECO:0007669"/>
    <property type="project" value="InterPro"/>
</dbReference>
<feature type="transmembrane region" description="Helical" evidence="9">
    <location>
        <begin position="315"/>
        <end position="341"/>
    </location>
</feature>
<keyword evidence="4 9" id="KW-1133">Transmembrane helix</keyword>
<evidence type="ECO:0000256" key="7">
    <source>
        <dbReference type="ARBA" id="ARBA00023170"/>
    </source>
</evidence>
<evidence type="ECO:0000259" key="10">
    <source>
        <dbReference type="PROSITE" id="PS50262"/>
    </source>
</evidence>
<keyword evidence="6 9" id="KW-0472">Membrane</keyword>
<evidence type="ECO:0000256" key="2">
    <source>
        <dbReference type="ARBA" id="ARBA00022475"/>
    </source>
</evidence>
<feature type="transmembrane region" description="Helical" evidence="9">
    <location>
        <begin position="353"/>
        <end position="374"/>
    </location>
</feature>
<evidence type="ECO:0000313" key="12">
    <source>
        <dbReference type="Proteomes" id="UP000507470"/>
    </source>
</evidence>
<keyword evidence="12" id="KW-1185">Reference proteome</keyword>
<evidence type="ECO:0000256" key="4">
    <source>
        <dbReference type="ARBA" id="ARBA00022989"/>
    </source>
</evidence>
<keyword evidence="7" id="KW-0675">Receptor</keyword>
<dbReference type="SUPFAM" id="SSF81321">
    <property type="entry name" value="Family A G protein-coupled receptor-like"/>
    <property type="match status" value="1"/>
</dbReference>
<evidence type="ECO:0000256" key="1">
    <source>
        <dbReference type="ARBA" id="ARBA00004651"/>
    </source>
</evidence>
<dbReference type="OrthoDB" id="6217866at2759"/>
<evidence type="ECO:0000256" key="9">
    <source>
        <dbReference type="SAM" id="Phobius"/>
    </source>
</evidence>
<comment type="subcellular location">
    <subcellularLocation>
        <location evidence="1">Cell membrane</location>
        <topology evidence="1">Multi-pass membrane protein</topology>
    </subcellularLocation>
</comment>
<keyword evidence="5" id="KW-0297">G-protein coupled receptor</keyword>
<keyword evidence="2" id="KW-1003">Cell membrane</keyword>
<keyword evidence="8" id="KW-0807">Transducer</keyword>
<dbReference type="AlphaFoldDB" id="A0A6J8CGP5"/>
<dbReference type="PROSITE" id="PS50262">
    <property type="entry name" value="G_PROTEIN_RECEP_F1_2"/>
    <property type="match status" value="1"/>
</dbReference>
<sequence>MNQPNITLDSYTFLSKLQENTNLSRNDSFMENFDLERNSSNICNYTNDGVSNFTKNTSDLCKSNQENICGGYERYGHIVPVNIFIIFIGTFMAIMIVVLNGLLISILLRKNTVSAINILLSALGFCDACCAVLLFVPLMIGYLISSVPIDGNTITLESVPGTAFVNINYPFCVIFDWTLITLADWFHTMSMLITTILGLLKATVLMFPLKSRLFIKGKMARFICLATIIVCIAIYAPLAATKRFTGIGDNICCYENDFGNDYRKTFDWIVTMIYLLSFVILITSTIYICMTLTIKRSTIQRSENSKIQDRNRRAAIIVSIIVVIYLLSESISAFCYFSVTFNRSYDWCVFSFYQYQQLIMLLGFASNFFIYWFMSRDLRSQVYNYIRICFHVKNENMHSTNTKNSVT</sequence>
<gene>
    <name evidence="11" type="ORF">MCOR_29395</name>
</gene>
<dbReference type="PANTHER" id="PTHR24249">
    <property type="entry name" value="HISTAMINE RECEPTOR-RELATED G-PROTEIN COUPLED RECEPTOR"/>
    <property type="match status" value="1"/>
</dbReference>
<feature type="transmembrane region" description="Helical" evidence="9">
    <location>
        <begin position="268"/>
        <end position="294"/>
    </location>
</feature>
<evidence type="ECO:0000256" key="8">
    <source>
        <dbReference type="ARBA" id="ARBA00023224"/>
    </source>
</evidence>